<dbReference type="OrthoDB" id="10379081at2759"/>
<dbReference type="EMBL" id="BSXW01002525">
    <property type="protein sequence ID" value="GMF42791.1"/>
    <property type="molecule type" value="Genomic_DNA"/>
</dbReference>
<keyword evidence="3" id="KW-1185">Reference proteome</keyword>
<reference evidence="2" key="1">
    <citation type="submission" date="2023-04" db="EMBL/GenBank/DDBJ databases">
        <title>Phytophthora lilii NBRC 32176.</title>
        <authorList>
            <person name="Ichikawa N."/>
            <person name="Sato H."/>
            <person name="Tonouchi N."/>
        </authorList>
    </citation>
    <scope>NUCLEOTIDE SEQUENCE</scope>
    <source>
        <strain evidence="2">NBRC 32176</strain>
    </source>
</reference>
<proteinExistence type="predicted"/>
<evidence type="ECO:0000313" key="3">
    <source>
        <dbReference type="Proteomes" id="UP001165083"/>
    </source>
</evidence>
<dbReference type="InterPro" id="IPR045455">
    <property type="entry name" value="NrS-1_pol-like_helicase"/>
</dbReference>
<dbReference type="Pfam" id="PF19263">
    <property type="entry name" value="DUF5906"/>
    <property type="match status" value="1"/>
</dbReference>
<accession>A0A9W7CXS7</accession>
<organism evidence="2 3">
    <name type="scientific">Phytophthora lilii</name>
    <dbReference type="NCBI Taxonomy" id="2077276"/>
    <lineage>
        <taxon>Eukaryota</taxon>
        <taxon>Sar</taxon>
        <taxon>Stramenopiles</taxon>
        <taxon>Oomycota</taxon>
        <taxon>Peronosporomycetes</taxon>
        <taxon>Peronosporales</taxon>
        <taxon>Peronosporaceae</taxon>
        <taxon>Phytophthora</taxon>
    </lineage>
</organism>
<feature type="domain" description="NrS-1 polymerase-like helicase" evidence="1">
    <location>
        <begin position="13"/>
        <end position="88"/>
    </location>
</feature>
<dbReference type="AlphaFoldDB" id="A0A9W7CXS7"/>
<gene>
    <name evidence="2" type="ORF">Plil01_001682800</name>
</gene>
<protein>
    <submittedName>
        <fullName evidence="2">Unnamed protein product</fullName>
    </submittedName>
</protein>
<sequence>MFKCHIKKQEHALFSKAKKGVVLTILNEAANAKQSSHEDQDELKDCITEPTCMIEPKGINPYRVKDCNNIAIASNNSYSVRTSNRMRRFVYLLCKNDRLDDKAYFKAIIDEFNQTDGGIHLYHYLMSIDLERFHPQNDAPMTKEKSDIQKSAIERPIQWPIECVTNSTINNIFQNSQIEKTPDSLEFVTIDDMLSKFTQWMIEESRNASSYTRDRFSKTMGRILGANLTGQPKPVQSEPTLITPPRITPLLIMPPVGTRL</sequence>
<name>A0A9W7CXS7_9STRA</name>
<evidence type="ECO:0000259" key="1">
    <source>
        <dbReference type="Pfam" id="PF19263"/>
    </source>
</evidence>
<comment type="caution">
    <text evidence="2">The sequence shown here is derived from an EMBL/GenBank/DDBJ whole genome shotgun (WGS) entry which is preliminary data.</text>
</comment>
<dbReference type="Proteomes" id="UP001165083">
    <property type="component" value="Unassembled WGS sequence"/>
</dbReference>
<evidence type="ECO:0000313" key="2">
    <source>
        <dbReference type="EMBL" id="GMF42791.1"/>
    </source>
</evidence>